<dbReference type="Proteomes" id="UP000736335">
    <property type="component" value="Unassembled WGS sequence"/>
</dbReference>
<feature type="transmembrane region" description="Helical" evidence="1">
    <location>
        <begin position="42"/>
        <end position="63"/>
    </location>
</feature>
<keyword evidence="1" id="KW-0472">Membrane</keyword>
<dbReference type="AlphaFoldDB" id="A0A9P6H740"/>
<protein>
    <submittedName>
        <fullName evidence="2">Uncharacterized protein</fullName>
    </submittedName>
</protein>
<accession>A0A9P6H740</accession>
<organism evidence="2 3">
    <name type="scientific">Thelephora terrestris</name>
    <dbReference type="NCBI Taxonomy" id="56493"/>
    <lineage>
        <taxon>Eukaryota</taxon>
        <taxon>Fungi</taxon>
        <taxon>Dikarya</taxon>
        <taxon>Basidiomycota</taxon>
        <taxon>Agaricomycotina</taxon>
        <taxon>Agaricomycetes</taxon>
        <taxon>Thelephorales</taxon>
        <taxon>Thelephoraceae</taxon>
        <taxon>Thelephora</taxon>
    </lineage>
</organism>
<dbReference type="OrthoDB" id="2745134at2759"/>
<keyword evidence="1" id="KW-0812">Transmembrane</keyword>
<evidence type="ECO:0000256" key="1">
    <source>
        <dbReference type="SAM" id="Phobius"/>
    </source>
</evidence>
<keyword evidence="1" id="KW-1133">Transmembrane helix</keyword>
<feature type="transmembrane region" description="Helical" evidence="1">
    <location>
        <begin position="140"/>
        <end position="158"/>
    </location>
</feature>
<reference evidence="2" key="1">
    <citation type="journal article" date="2020" name="Nat. Commun.">
        <title>Large-scale genome sequencing of mycorrhizal fungi provides insights into the early evolution of symbiotic traits.</title>
        <authorList>
            <person name="Miyauchi S."/>
            <person name="Kiss E."/>
            <person name="Kuo A."/>
            <person name="Drula E."/>
            <person name="Kohler A."/>
            <person name="Sanchez-Garcia M."/>
            <person name="Morin E."/>
            <person name="Andreopoulos B."/>
            <person name="Barry K.W."/>
            <person name="Bonito G."/>
            <person name="Buee M."/>
            <person name="Carver A."/>
            <person name="Chen C."/>
            <person name="Cichocki N."/>
            <person name="Clum A."/>
            <person name="Culley D."/>
            <person name="Crous P.W."/>
            <person name="Fauchery L."/>
            <person name="Girlanda M."/>
            <person name="Hayes R.D."/>
            <person name="Keri Z."/>
            <person name="LaButti K."/>
            <person name="Lipzen A."/>
            <person name="Lombard V."/>
            <person name="Magnuson J."/>
            <person name="Maillard F."/>
            <person name="Murat C."/>
            <person name="Nolan M."/>
            <person name="Ohm R.A."/>
            <person name="Pangilinan J."/>
            <person name="Pereira M.F."/>
            <person name="Perotto S."/>
            <person name="Peter M."/>
            <person name="Pfister S."/>
            <person name="Riley R."/>
            <person name="Sitrit Y."/>
            <person name="Stielow J.B."/>
            <person name="Szollosi G."/>
            <person name="Zifcakova L."/>
            <person name="Stursova M."/>
            <person name="Spatafora J.W."/>
            <person name="Tedersoo L."/>
            <person name="Vaario L.M."/>
            <person name="Yamada A."/>
            <person name="Yan M."/>
            <person name="Wang P."/>
            <person name="Xu J."/>
            <person name="Bruns T."/>
            <person name="Baldrian P."/>
            <person name="Vilgalys R."/>
            <person name="Dunand C."/>
            <person name="Henrissat B."/>
            <person name="Grigoriev I.V."/>
            <person name="Hibbett D."/>
            <person name="Nagy L.G."/>
            <person name="Martin F.M."/>
        </authorList>
    </citation>
    <scope>NUCLEOTIDE SEQUENCE</scope>
    <source>
        <strain evidence="2">UH-Tt-Lm1</strain>
    </source>
</reference>
<feature type="transmembrane region" description="Helical" evidence="1">
    <location>
        <begin position="12"/>
        <end position="35"/>
    </location>
</feature>
<sequence>MVTQTLCQDTKWLGIFHSAISIVLAQITIALRVYAVTERNRYFGGALSGLIVVQLLIGIWMSVSAAVLPAPQLPEINLDPFKFCTVAQSKLQELLFINVGIVFEVFVLSVLFFAAKRPRHGRHPGIPSLFDAILRDATQYFILLTLCNITTDAFVIFAPESISGLPGLASTVLIPLMASRLMLSLKKAAAEPVRVCTVSSMGDPRLSAISRSVRFSSRVPGTVPETPVSATFFDEGVELGYVSRVPRRDGHGSQVDIPPASCSASDDFLVAGAFSERIL</sequence>
<evidence type="ECO:0000313" key="3">
    <source>
        <dbReference type="Proteomes" id="UP000736335"/>
    </source>
</evidence>
<comment type="caution">
    <text evidence="2">The sequence shown here is derived from an EMBL/GenBank/DDBJ whole genome shotgun (WGS) entry which is preliminary data.</text>
</comment>
<evidence type="ECO:0000313" key="2">
    <source>
        <dbReference type="EMBL" id="KAF9780874.1"/>
    </source>
</evidence>
<feature type="transmembrane region" description="Helical" evidence="1">
    <location>
        <begin position="95"/>
        <end position="115"/>
    </location>
</feature>
<proteinExistence type="predicted"/>
<feature type="transmembrane region" description="Helical" evidence="1">
    <location>
        <begin position="164"/>
        <end position="183"/>
    </location>
</feature>
<reference evidence="2" key="2">
    <citation type="submission" date="2020-11" db="EMBL/GenBank/DDBJ databases">
        <authorList>
            <consortium name="DOE Joint Genome Institute"/>
            <person name="Kuo A."/>
            <person name="Miyauchi S."/>
            <person name="Kiss E."/>
            <person name="Drula E."/>
            <person name="Kohler A."/>
            <person name="Sanchez-Garcia M."/>
            <person name="Andreopoulos B."/>
            <person name="Barry K.W."/>
            <person name="Bonito G."/>
            <person name="Buee M."/>
            <person name="Carver A."/>
            <person name="Chen C."/>
            <person name="Cichocki N."/>
            <person name="Clum A."/>
            <person name="Culley D."/>
            <person name="Crous P.W."/>
            <person name="Fauchery L."/>
            <person name="Girlanda M."/>
            <person name="Hayes R."/>
            <person name="Keri Z."/>
            <person name="Labutti K."/>
            <person name="Lipzen A."/>
            <person name="Lombard V."/>
            <person name="Magnuson J."/>
            <person name="Maillard F."/>
            <person name="Morin E."/>
            <person name="Murat C."/>
            <person name="Nolan M."/>
            <person name="Ohm R."/>
            <person name="Pangilinan J."/>
            <person name="Pereira M."/>
            <person name="Perotto S."/>
            <person name="Peter M."/>
            <person name="Riley R."/>
            <person name="Sitrit Y."/>
            <person name="Stielow B."/>
            <person name="Szollosi G."/>
            <person name="Zifcakova L."/>
            <person name="Stursova M."/>
            <person name="Spatafora J.W."/>
            <person name="Tedersoo L."/>
            <person name="Vaario L.-M."/>
            <person name="Yamada A."/>
            <person name="Yan M."/>
            <person name="Wang P."/>
            <person name="Xu J."/>
            <person name="Bruns T."/>
            <person name="Baldrian P."/>
            <person name="Vilgalys R."/>
            <person name="Henrissat B."/>
            <person name="Grigoriev I.V."/>
            <person name="Hibbett D."/>
            <person name="Nagy L.G."/>
            <person name="Martin F.M."/>
        </authorList>
    </citation>
    <scope>NUCLEOTIDE SEQUENCE</scope>
    <source>
        <strain evidence="2">UH-Tt-Lm1</strain>
    </source>
</reference>
<keyword evidence="3" id="KW-1185">Reference proteome</keyword>
<gene>
    <name evidence="2" type="ORF">BJ322DRAFT_287124</name>
</gene>
<name>A0A9P6H740_9AGAM</name>
<dbReference type="EMBL" id="WIUZ02000015">
    <property type="protein sequence ID" value="KAF9780874.1"/>
    <property type="molecule type" value="Genomic_DNA"/>
</dbReference>